<keyword evidence="1" id="KW-0472">Membrane</keyword>
<reference evidence="2" key="2">
    <citation type="submission" date="2021-09" db="EMBL/GenBank/DDBJ databases">
        <authorList>
            <person name="Gilroy R."/>
        </authorList>
    </citation>
    <scope>NUCLEOTIDE SEQUENCE</scope>
    <source>
        <strain evidence="2">CHK179-5677</strain>
    </source>
</reference>
<evidence type="ECO:0000256" key="1">
    <source>
        <dbReference type="SAM" id="Phobius"/>
    </source>
</evidence>
<gene>
    <name evidence="2" type="ORF">K8V01_09540</name>
</gene>
<feature type="transmembrane region" description="Helical" evidence="1">
    <location>
        <begin position="69"/>
        <end position="87"/>
    </location>
</feature>
<reference evidence="2" key="1">
    <citation type="journal article" date="2021" name="PeerJ">
        <title>Extensive microbial diversity within the chicken gut microbiome revealed by metagenomics and culture.</title>
        <authorList>
            <person name="Gilroy R."/>
            <person name="Ravi A."/>
            <person name="Getino M."/>
            <person name="Pursley I."/>
            <person name="Horton D.L."/>
            <person name="Alikhan N.F."/>
            <person name="Baker D."/>
            <person name="Gharbi K."/>
            <person name="Hall N."/>
            <person name="Watson M."/>
            <person name="Adriaenssens E.M."/>
            <person name="Foster-Nyarko E."/>
            <person name="Jarju S."/>
            <person name="Secka A."/>
            <person name="Antonio M."/>
            <person name="Oren A."/>
            <person name="Chaudhuri R.R."/>
            <person name="La Ragione R."/>
            <person name="Hildebrand F."/>
            <person name="Pallen M.J."/>
        </authorList>
    </citation>
    <scope>NUCLEOTIDE SEQUENCE</scope>
    <source>
        <strain evidence="2">CHK179-5677</strain>
    </source>
</reference>
<evidence type="ECO:0000313" key="2">
    <source>
        <dbReference type="EMBL" id="HJG87246.1"/>
    </source>
</evidence>
<organism evidence="2 3">
    <name type="scientific">Pseudoflavonifractor capillosus</name>
    <dbReference type="NCBI Taxonomy" id="106588"/>
    <lineage>
        <taxon>Bacteria</taxon>
        <taxon>Bacillati</taxon>
        <taxon>Bacillota</taxon>
        <taxon>Clostridia</taxon>
        <taxon>Eubacteriales</taxon>
        <taxon>Oscillospiraceae</taxon>
        <taxon>Pseudoflavonifractor</taxon>
    </lineage>
</organism>
<accession>A0A921ST33</accession>
<dbReference type="EMBL" id="DYUC01000095">
    <property type="protein sequence ID" value="HJG87246.1"/>
    <property type="molecule type" value="Genomic_DNA"/>
</dbReference>
<dbReference type="AlphaFoldDB" id="A0A921ST33"/>
<proteinExistence type="predicted"/>
<evidence type="ECO:0000313" key="3">
    <source>
        <dbReference type="Proteomes" id="UP000760668"/>
    </source>
</evidence>
<feature type="transmembrane region" description="Helical" evidence="1">
    <location>
        <begin position="93"/>
        <end position="119"/>
    </location>
</feature>
<name>A0A921ST33_9FIRM</name>
<dbReference type="Proteomes" id="UP000760668">
    <property type="component" value="Unassembled WGS sequence"/>
</dbReference>
<keyword evidence="1" id="KW-1133">Transmembrane helix</keyword>
<sequence length="129" mass="14639">MVRINGKGNAVLLSLTLITFAAYAAVLVTAFWDLPLDIPPWHQLLLLYAHFIPMFLLELLLCRTAKLKWRILLPAVLLAVPGLWFVASAEWYAMAWVLAGWWCAAPVLGCLTAWAVWALSRRLKRPERI</sequence>
<comment type="caution">
    <text evidence="2">The sequence shown here is derived from an EMBL/GenBank/DDBJ whole genome shotgun (WGS) entry which is preliminary data.</text>
</comment>
<protein>
    <submittedName>
        <fullName evidence="2">Uncharacterized protein</fullName>
    </submittedName>
</protein>
<dbReference type="RefSeq" id="WP_295368041.1">
    <property type="nucleotide sequence ID" value="NZ_DYUC01000095.1"/>
</dbReference>
<feature type="transmembrane region" description="Helical" evidence="1">
    <location>
        <begin position="12"/>
        <end position="32"/>
    </location>
</feature>
<feature type="transmembrane region" description="Helical" evidence="1">
    <location>
        <begin position="44"/>
        <end position="62"/>
    </location>
</feature>
<keyword evidence="1" id="KW-0812">Transmembrane</keyword>